<evidence type="ECO:0000256" key="7">
    <source>
        <dbReference type="ARBA" id="ARBA00022777"/>
    </source>
</evidence>
<evidence type="ECO:0000256" key="4">
    <source>
        <dbReference type="ARBA" id="ARBA00022553"/>
    </source>
</evidence>
<evidence type="ECO:0000256" key="12">
    <source>
        <dbReference type="RuleBase" id="RU000304"/>
    </source>
</evidence>
<keyword evidence="3 12" id="KW-0723">Serine/threonine-protein kinase</keyword>
<accession>A0A7K9N1A9</accession>
<evidence type="ECO:0000313" key="15">
    <source>
        <dbReference type="EMBL" id="NXH80680.1"/>
    </source>
</evidence>
<dbReference type="PANTHER" id="PTHR24056:SF52">
    <property type="entry name" value="CYCLIN-DEPENDENT KINASE 18"/>
    <property type="match status" value="1"/>
</dbReference>
<dbReference type="SMART" id="SM00220">
    <property type="entry name" value="S_TKc"/>
    <property type="match status" value="1"/>
</dbReference>
<evidence type="ECO:0000256" key="13">
    <source>
        <dbReference type="SAM" id="MobiDB-lite"/>
    </source>
</evidence>
<dbReference type="GO" id="GO:0004693">
    <property type="term" value="F:cyclin-dependent protein serine/threonine kinase activity"/>
    <property type="evidence" value="ECO:0007669"/>
    <property type="project" value="UniProtKB-EC"/>
</dbReference>
<keyword evidence="7 15" id="KW-0418">Kinase</keyword>
<dbReference type="InterPro" id="IPR008271">
    <property type="entry name" value="Ser/Thr_kinase_AS"/>
</dbReference>
<evidence type="ECO:0000256" key="8">
    <source>
        <dbReference type="ARBA" id="ARBA00022840"/>
    </source>
</evidence>
<evidence type="ECO:0000256" key="11">
    <source>
        <dbReference type="PROSITE-ProRule" id="PRU10141"/>
    </source>
</evidence>
<dbReference type="InterPro" id="IPR017441">
    <property type="entry name" value="Protein_kinase_ATP_BS"/>
</dbReference>
<organism evidence="15 16">
    <name type="scientific">Edolisoma coerulescens</name>
    <dbReference type="NCBI Taxonomy" id="2585810"/>
    <lineage>
        <taxon>Eukaryota</taxon>
        <taxon>Metazoa</taxon>
        <taxon>Chordata</taxon>
        <taxon>Craniata</taxon>
        <taxon>Vertebrata</taxon>
        <taxon>Euteleostomi</taxon>
        <taxon>Archelosauria</taxon>
        <taxon>Archosauria</taxon>
        <taxon>Dinosauria</taxon>
        <taxon>Saurischia</taxon>
        <taxon>Theropoda</taxon>
        <taxon>Coelurosauria</taxon>
        <taxon>Aves</taxon>
        <taxon>Neognathae</taxon>
        <taxon>Neoaves</taxon>
        <taxon>Telluraves</taxon>
        <taxon>Australaves</taxon>
        <taxon>Passeriformes</taxon>
        <taxon>Corvoidea</taxon>
        <taxon>Campephagidae</taxon>
        <taxon>Edolisoma</taxon>
    </lineage>
</organism>
<sequence>MNKMKNFKRRFSLSVPRTETIEESLTEFTEQFNQLNNQRNEDLAQGHLQLAQLGRDLGADGSPVSPPEGPGRSPVAAVRYRNHGQRRFSMEASAGGGGRLSLSPLLDVSKRLSLPMDIRLPPEFLQKLQTESAEFPKPLSRMSRRASLSDIGFGKLETYVSVDKLGEGTYATVFKGRSKLTENLVALKEIRLEHEEGAPCTAIREVSLLKNLKHANIVTLHDIIHTERSLTLVFEYLDNDLKQYLENCGNLMSVHNVKIFMFQLLRGLAYCHGRKILHRDLKPQNLLINERGELKLADFGLARAKSVPTKTYSNEVVTLWYRPPDVLLGSTEYSTPIDMWGVGCIQYEMVTGRPMFPGSTVKEELHLIFRLLGTPTEDTWPGITSNEEFRAYNFSQYRAQPLINHAPRLDSEGIDLLTNLLLYRAKGRISAEAALQHPYFKSLGERVHLLPDNASIFSLKEIQLQKDPGHRGSAFQQSGRAGEQPGPLP</sequence>
<comment type="catalytic activity">
    <reaction evidence="9">
        <text>L-threonyl-[protein] + ATP = O-phospho-L-threonyl-[protein] + ADP + H(+)</text>
        <dbReference type="Rhea" id="RHEA:46608"/>
        <dbReference type="Rhea" id="RHEA-COMP:11060"/>
        <dbReference type="Rhea" id="RHEA-COMP:11605"/>
        <dbReference type="ChEBI" id="CHEBI:15378"/>
        <dbReference type="ChEBI" id="CHEBI:30013"/>
        <dbReference type="ChEBI" id="CHEBI:30616"/>
        <dbReference type="ChEBI" id="CHEBI:61977"/>
        <dbReference type="ChEBI" id="CHEBI:456216"/>
        <dbReference type="EC" id="2.7.11.22"/>
    </reaction>
</comment>
<feature type="domain" description="Protein kinase" evidence="14">
    <location>
        <begin position="159"/>
        <end position="440"/>
    </location>
</feature>
<dbReference type="InterPro" id="IPR011009">
    <property type="entry name" value="Kinase-like_dom_sf"/>
</dbReference>
<keyword evidence="5" id="KW-0808">Transferase</keyword>
<comment type="caution">
    <text evidence="15">The sequence shown here is derived from an EMBL/GenBank/DDBJ whole genome shotgun (WGS) entry which is preliminary data.</text>
</comment>
<evidence type="ECO:0000256" key="3">
    <source>
        <dbReference type="ARBA" id="ARBA00022527"/>
    </source>
</evidence>
<dbReference type="Gene3D" id="1.10.510.10">
    <property type="entry name" value="Transferase(Phosphotransferase) domain 1"/>
    <property type="match status" value="1"/>
</dbReference>
<comment type="catalytic activity">
    <reaction evidence="10">
        <text>L-seryl-[protein] + ATP = O-phospho-L-seryl-[protein] + ADP + H(+)</text>
        <dbReference type="Rhea" id="RHEA:17989"/>
        <dbReference type="Rhea" id="RHEA-COMP:9863"/>
        <dbReference type="Rhea" id="RHEA-COMP:11604"/>
        <dbReference type="ChEBI" id="CHEBI:15378"/>
        <dbReference type="ChEBI" id="CHEBI:29999"/>
        <dbReference type="ChEBI" id="CHEBI:30616"/>
        <dbReference type="ChEBI" id="CHEBI:83421"/>
        <dbReference type="ChEBI" id="CHEBI:456216"/>
        <dbReference type="EC" id="2.7.11.22"/>
    </reaction>
</comment>
<dbReference type="SUPFAM" id="SSF56112">
    <property type="entry name" value="Protein kinase-like (PK-like)"/>
    <property type="match status" value="1"/>
</dbReference>
<gene>
    <name evidence="15" type="primary">Cdk18</name>
    <name evidence="15" type="ORF">EDOCOE_R13538</name>
</gene>
<dbReference type="AlphaFoldDB" id="A0A7K9N1A9"/>
<reference evidence="15 16" key="1">
    <citation type="submission" date="2019-09" db="EMBL/GenBank/DDBJ databases">
        <title>Bird 10,000 Genomes (B10K) Project - Family phase.</title>
        <authorList>
            <person name="Zhang G."/>
        </authorList>
    </citation>
    <scope>NUCLEOTIDE SEQUENCE [LARGE SCALE GENOMIC DNA]</scope>
    <source>
        <strain evidence="15">B10K-DU-001-25</strain>
        <tissue evidence="15">Muscle</tissue>
    </source>
</reference>
<evidence type="ECO:0000256" key="2">
    <source>
        <dbReference type="ARBA" id="ARBA00012425"/>
    </source>
</evidence>
<evidence type="ECO:0000313" key="16">
    <source>
        <dbReference type="Proteomes" id="UP000526889"/>
    </source>
</evidence>
<name>A0A7K9N1A9_9CORV</name>
<feature type="non-terminal residue" evidence="15">
    <location>
        <position position="1"/>
    </location>
</feature>
<dbReference type="EC" id="2.7.11.22" evidence="2"/>
<dbReference type="PROSITE" id="PS00107">
    <property type="entry name" value="PROTEIN_KINASE_ATP"/>
    <property type="match status" value="1"/>
</dbReference>
<feature type="region of interest" description="Disordered" evidence="13">
    <location>
        <begin position="468"/>
        <end position="489"/>
    </location>
</feature>
<dbReference type="GO" id="GO:0005634">
    <property type="term" value="C:nucleus"/>
    <property type="evidence" value="ECO:0007669"/>
    <property type="project" value="TreeGrafter"/>
</dbReference>
<dbReference type="GO" id="GO:0005737">
    <property type="term" value="C:cytoplasm"/>
    <property type="evidence" value="ECO:0007669"/>
    <property type="project" value="TreeGrafter"/>
</dbReference>
<feature type="non-terminal residue" evidence="15">
    <location>
        <position position="489"/>
    </location>
</feature>
<dbReference type="PROSITE" id="PS00108">
    <property type="entry name" value="PROTEIN_KINASE_ST"/>
    <property type="match status" value="1"/>
</dbReference>
<keyword evidence="16" id="KW-1185">Reference proteome</keyword>
<evidence type="ECO:0000256" key="1">
    <source>
        <dbReference type="ARBA" id="ARBA00006485"/>
    </source>
</evidence>
<keyword evidence="4" id="KW-0597">Phosphoprotein</keyword>
<dbReference type="Gene3D" id="3.30.200.20">
    <property type="entry name" value="Phosphorylase Kinase, domain 1"/>
    <property type="match status" value="1"/>
</dbReference>
<evidence type="ECO:0000256" key="10">
    <source>
        <dbReference type="ARBA" id="ARBA00048367"/>
    </source>
</evidence>
<dbReference type="GO" id="GO:0005524">
    <property type="term" value="F:ATP binding"/>
    <property type="evidence" value="ECO:0007669"/>
    <property type="project" value="UniProtKB-UniRule"/>
</dbReference>
<protein>
    <recommendedName>
        <fullName evidence="2">cyclin-dependent kinase</fullName>
        <ecNumber evidence="2">2.7.11.22</ecNumber>
    </recommendedName>
</protein>
<evidence type="ECO:0000256" key="6">
    <source>
        <dbReference type="ARBA" id="ARBA00022741"/>
    </source>
</evidence>
<dbReference type="Pfam" id="PF00069">
    <property type="entry name" value="Pkinase"/>
    <property type="match status" value="1"/>
</dbReference>
<feature type="binding site" evidence="11">
    <location>
        <position position="188"/>
    </location>
    <ligand>
        <name>ATP</name>
        <dbReference type="ChEBI" id="CHEBI:30616"/>
    </ligand>
</feature>
<evidence type="ECO:0000259" key="14">
    <source>
        <dbReference type="PROSITE" id="PS50011"/>
    </source>
</evidence>
<dbReference type="EMBL" id="VWZW01000741">
    <property type="protein sequence ID" value="NXH80680.1"/>
    <property type="molecule type" value="Genomic_DNA"/>
</dbReference>
<keyword evidence="8 11" id="KW-0067">ATP-binding</keyword>
<keyword evidence="6 11" id="KW-0547">Nucleotide-binding</keyword>
<dbReference type="InterPro" id="IPR050108">
    <property type="entry name" value="CDK"/>
</dbReference>
<dbReference type="PANTHER" id="PTHR24056">
    <property type="entry name" value="CELL DIVISION PROTEIN KINASE"/>
    <property type="match status" value="1"/>
</dbReference>
<dbReference type="Proteomes" id="UP000526889">
    <property type="component" value="Unassembled WGS sequence"/>
</dbReference>
<dbReference type="FunFam" id="3.30.200.20:FF:000007">
    <property type="entry name" value="Cyclin-dependent kinase 14, putative"/>
    <property type="match status" value="1"/>
</dbReference>
<proteinExistence type="inferred from homology"/>
<dbReference type="FunFam" id="1.10.510.10:FF:000061">
    <property type="entry name" value="Putative cyclin-dependent kinase 17"/>
    <property type="match status" value="1"/>
</dbReference>
<dbReference type="InterPro" id="IPR000719">
    <property type="entry name" value="Prot_kinase_dom"/>
</dbReference>
<dbReference type="PROSITE" id="PS50011">
    <property type="entry name" value="PROTEIN_KINASE_DOM"/>
    <property type="match status" value="1"/>
</dbReference>
<evidence type="ECO:0000256" key="5">
    <source>
        <dbReference type="ARBA" id="ARBA00022679"/>
    </source>
</evidence>
<comment type="similarity">
    <text evidence="1">Belongs to the protein kinase superfamily. CMGC Ser/Thr protein kinase family. CDC2/CDKX subfamily.</text>
</comment>
<evidence type="ECO:0000256" key="9">
    <source>
        <dbReference type="ARBA" id="ARBA00047811"/>
    </source>
</evidence>